<feature type="transmembrane region" description="Helical" evidence="1">
    <location>
        <begin position="116"/>
        <end position="136"/>
    </location>
</feature>
<keyword evidence="1" id="KW-1133">Transmembrane helix</keyword>
<keyword evidence="1" id="KW-0472">Membrane</keyword>
<feature type="transmembrane region" description="Helical" evidence="1">
    <location>
        <begin position="75"/>
        <end position="95"/>
    </location>
</feature>
<feature type="transmembrane region" description="Helical" evidence="1">
    <location>
        <begin position="6"/>
        <end position="25"/>
    </location>
</feature>
<protein>
    <submittedName>
        <fullName evidence="2">Uncharacterized protein</fullName>
    </submittedName>
</protein>
<sequence length="138" mass="14939">MDSGTLANFASVKGAFGAVMLYFRIQRKLHMKQQGERVWIPLADWLIILATLVSLLLVMVPLVTLDLTSPNYLRLPMAACGAAAILVSGYVFAILAHYRIFFGSSCAGARSLAEPLEIMSSSIAVFAALGLFLFVLGR</sequence>
<keyword evidence="1" id="KW-0812">Transmembrane</keyword>
<gene>
    <name evidence="2" type="ORF">PP769_11150</name>
</gene>
<dbReference type="RefSeq" id="WP_312640131.1">
    <property type="nucleotide sequence ID" value="NZ_CP116967.1"/>
</dbReference>
<organism evidence="2 3">
    <name type="scientific">Candidatus Nitrospira allomarina</name>
    <dbReference type="NCBI Taxonomy" id="3020900"/>
    <lineage>
        <taxon>Bacteria</taxon>
        <taxon>Pseudomonadati</taxon>
        <taxon>Nitrospirota</taxon>
        <taxon>Nitrospiria</taxon>
        <taxon>Nitrospirales</taxon>
        <taxon>Nitrospiraceae</taxon>
        <taxon>Nitrospira</taxon>
    </lineage>
</organism>
<accession>A0AA96GD22</accession>
<dbReference type="Proteomes" id="UP001302719">
    <property type="component" value="Chromosome"/>
</dbReference>
<name>A0AA96GD22_9BACT</name>
<dbReference type="KEGG" id="nall:PP769_11150"/>
<evidence type="ECO:0000313" key="3">
    <source>
        <dbReference type="Proteomes" id="UP001302719"/>
    </source>
</evidence>
<reference evidence="2 3" key="1">
    <citation type="submission" date="2023-01" db="EMBL/GenBank/DDBJ databases">
        <title>Cultivation and genomic characterization of new, ubiquitous marine nitrite-oxidizing bacteria from the Nitrospirales.</title>
        <authorList>
            <person name="Mueller A.J."/>
            <person name="Daebeler A."/>
            <person name="Herbold C.W."/>
            <person name="Kirkegaard R.H."/>
            <person name="Daims H."/>
        </authorList>
    </citation>
    <scope>NUCLEOTIDE SEQUENCE [LARGE SCALE GENOMIC DNA]</scope>
    <source>
        <strain evidence="2 3">VA</strain>
    </source>
</reference>
<dbReference type="EMBL" id="CP116967">
    <property type="protein sequence ID" value="WNM56539.1"/>
    <property type="molecule type" value="Genomic_DNA"/>
</dbReference>
<evidence type="ECO:0000313" key="2">
    <source>
        <dbReference type="EMBL" id="WNM56539.1"/>
    </source>
</evidence>
<feature type="transmembrane region" description="Helical" evidence="1">
    <location>
        <begin position="45"/>
        <end position="63"/>
    </location>
</feature>
<keyword evidence="3" id="KW-1185">Reference proteome</keyword>
<proteinExistence type="predicted"/>
<evidence type="ECO:0000256" key="1">
    <source>
        <dbReference type="SAM" id="Phobius"/>
    </source>
</evidence>
<dbReference type="AlphaFoldDB" id="A0AA96GD22"/>